<dbReference type="EMBL" id="PEZP01000039">
    <property type="protein sequence ID" value="PIT97919.1"/>
    <property type="molecule type" value="Genomic_DNA"/>
</dbReference>
<dbReference type="AlphaFoldDB" id="A0A2M6WYR5"/>
<comment type="caution">
    <text evidence="2">The sequence shown here is derived from an EMBL/GenBank/DDBJ whole genome shotgun (WGS) entry which is preliminary data.</text>
</comment>
<name>A0A2M6WYR5_9BACT</name>
<feature type="transmembrane region" description="Helical" evidence="1">
    <location>
        <begin position="102"/>
        <end position="131"/>
    </location>
</feature>
<organism evidence="2 3">
    <name type="scientific">Candidatus Andersenbacteria bacterium CG10_big_fil_rev_8_21_14_0_10_54_11</name>
    <dbReference type="NCBI Taxonomy" id="1974485"/>
    <lineage>
        <taxon>Bacteria</taxon>
        <taxon>Candidatus Anderseniibacteriota</taxon>
    </lineage>
</organism>
<proteinExistence type="predicted"/>
<evidence type="ECO:0000256" key="1">
    <source>
        <dbReference type="SAM" id="Phobius"/>
    </source>
</evidence>
<protein>
    <submittedName>
        <fullName evidence="2">Uncharacterized protein</fullName>
    </submittedName>
</protein>
<reference evidence="3" key="1">
    <citation type="submission" date="2017-09" db="EMBL/GenBank/DDBJ databases">
        <title>Depth-based differentiation of microbial function through sediment-hosted aquifers and enrichment of novel symbionts in the deep terrestrial subsurface.</title>
        <authorList>
            <person name="Probst A.J."/>
            <person name="Ladd B."/>
            <person name="Jarett J.K."/>
            <person name="Geller-Mcgrath D.E."/>
            <person name="Sieber C.M.K."/>
            <person name="Emerson J.B."/>
            <person name="Anantharaman K."/>
            <person name="Thomas B.C."/>
            <person name="Malmstrom R."/>
            <person name="Stieglmeier M."/>
            <person name="Klingl A."/>
            <person name="Woyke T."/>
            <person name="Ryan C.M."/>
            <person name="Banfield J.F."/>
        </authorList>
    </citation>
    <scope>NUCLEOTIDE SEQUENCE [LARGE SCALE GENOMIC DNA]</scope>
</reference>
<sequence length="208" mass="22737">MITLYTLNDLLIRLLGAVVFYEYKAYRVQADVYAGQGIGQRRPDQFAAVAAPVPVDSVCRDRLGSEDDVFYPGLITFLADGQLMFAGRADIQNQFLAGGNVFIFRLGALVTFLGTLLLPFVLLALGCLVLFTKEEETKAGFGVGELSDHRFQFGDAPILLFQLVLLPGYGVFQLLDAHSGLAVQGFEVTPLNHAFIDDVLGNLAIRFV</sequence>
<accession>A0A2M6WYR5</accession>
<keyword evidence="1" id="KW-0472">Membrane</keyword>
<dbReference type="Proteomes" id="UP000230731">
    <property type="component" value="Unassembled WGS sequence"/>
</dbReference>
<keyword evidence="1" id="KW-0812">Transmembrane</keyword>
<evidence type="ECO:0000313" key="3">
    <source>
        <dbReference type="Proteomes" id="UP000230731"/>
    </source>
</evidence>
<keyword evidence="1" id="KW-1133">Transmembrane helix</keyword>
<evidence type="ECO:0000313" key="2">
    <source>
        <dbReference type="EMBL" id="PIT97919.1"/>
    </source>
</evidence>
<gene>
    <name evidence="2" type="ORF">COT71_03175</name>
</gene>